<keyword evidence="2" id="KW-0472">Membrane</keyword>
<dbReference type="EMBL" id="CAJNYT010004261">
    <property type="protein sequence ID" value="CAF3648515.1"/>
    <property type="molecule type" value="Genomic_DNA"/>
</dbReference>
<accession>A0A818VVT3</accession>
<dbReference type="Proteomes" id="UP000663865">
    <property type="component" value="Unassembled WGS sequence"/>
</dbReference>
<dbReference type="InterPro" id="IPR038765">
    <property type="entry name" value="Papain-like_cys_pep_sf"/>
</dbReference>
<evidence type="ECO:0000313" key="8">
    <source>
        <dbReference type="Proteomes" id="UP000663865"/>
    </source>
</evidence>
<dbReference type="PANTHER" id="PTHR12411">
    <property type="entry name" value="CYSTEINE PROTEASE FAMILY C1-RELATED"/>
    <property type="match status" value="1"/>
</dbReference>
<dbReference type="Pfam" id="PF00112">
    <property type="entry name" value="Peptidase_C1"/>
    <property type="match status" value="1"/>
</dbReference>
<dbReference type="InterPro" id="IPR013128">
    <property type="entry name" value="Peptidase_C1A"/>
</dbReference>
<dbReference type="EMBL" id="CAJNYD010004787">
    <property type="protein sequence ID" value="CAF3632076.1"/>
    <property type="molecule type" value="Genomic_DNA"/>
</dbReference>
<dbReference type="Proteomes" id="UP000663833">
    <property type="component" value="Unassembled WGS sequence"/>
</dbReference>
<evidence type="ECO:0000313" key="5">
    <source>
        <dbReference type="EMBL" id="CAF3632076.1"/>
    </source>
</evidence>
<feature type="domain" description="Peptidase C1A papain C-terminal" evidence="3">
    <location>
        <begin position="54"/>
        <end position="256"/>
    </location>
</feature>
<keyword evidence="2" id="KW-1133">Transmembrane helix</keyword>
<dbReference type="AlphaFoldDB" id="A0A818VVT3"/>
<evidence type="ECO:0000313" key="7">
    <source>
        <dbReference type="EMBL" id="CAF3716512.1"/>
    </source>
</evidence>
<evidence type="ECO:0000256" key="2">
    <source>
        <dbReference type="SAM" id="Phobius"/>
    </source>
</evidence>
<name>A0A818VVT3_9BILA</name>
<dbReference type="SMART" id="SM00645">
    <property type="entry name" value="Pept_C1"/>
    <property type="match status" value="1"/>
</dbReference>
<gene>
    <name evidence="6" type="ORF">GRG538_LOCUS25070</name>
    <name evidence="7" type="ORF">KIK155_LOCUS27693</name>
    <name evidence="5" type="ORF">LUA448_LOCUS31974</name>
    <name evidence="4" type="ORF">TIS948_LOCUS26461</name>
</gene>
<dbReference type="SUPFAM" id="SSF54001">
    <property type="entry name" value="Cysteine proteinases"/>
    <property type="match status" value="1"/>
</dbReference>
<dbReference type="InterPro" id="IPR025661">
    <property type="entry name" value="Pept_asp_AS"/>
</dbReference>
<protein>
    <recommendedName>
        <fullName evidence="3">Peptidase C1A papain C-terminal domain-containing protein</fullName>
    </recommendedName>
</protein>
<dbReference type="Proteomes" id="UP000663825">
    <property type="component" value="Unassembled WGS sequence"/>
</dbReference>
<dbReference type="EMBL" id="CAJNYV010005021">
    <property type="protein sequence ID" value="CAF3716512.1"/>
    <property type="molecule type" value="Genomic_DNA"/>
</dbReference>
<reference evidence="7" key="1">
    <citation type="submission" date="2021-02" db="EMBL/GenBank/DDBJ databases">
        <authorList>
            <person name="Nowell W R."/>
        </authorList>
    </citation>
    <scope>NUCLEOTIDE SEQUENCE</scope>
</reference>
<dbReference type="PROSITE" id="PS00640">
    <property type="entry name" value="THIOL_PROTEASE_ASN"/>
    <property type="match status" value="1"/>
</dbReference>
<proteinExistence type="inferred from homology"/>
<feature type="transmembrane region" description="Helical" evidence="2">
    <location>
        <begin position="20"/>
        <end position="44"/>
    </location>
</feature>
<dbReference type="InterPro" id="IPR000668">
    <property type="entry name" value="Peptidase_C1A_C"/>
</dbReference>
<dbReference type="EMBL" id="CAJNXB010004664">
    <property type="protein sequence ID" value="CAF3386780.1"/>
    <property type="molecule type" value="Genomic_DNA"/>
</dbReference>
<sequence>MQLVKVSVLEYHQVSNWNIFVYIFSKFIIACLLSDLFASVGAVINRENLEAQEFPLSLDWRSKGVIAPIYDQGTSPDVVAIVMVETIESLHAIKTGNLIRGSVARVIDCCQQYTIDYECIARLGGICRDSDYPTTRGTCEPNACTPFSTFDKLVVFRGLDDEQLLPFIQNATLLVSIDAESFNFLDYSGGIFQDQTCSSTSIDDVLQLVGYGQNEMNEPFWIVKNSWGRNWGEDGYIRILRGKNICGIATQVYQPLILSKTTTPPMPTTTPSTASRPFYLQVSLLWMLFFFTFHENIFFNWF</sequence>
<dbReference type="OrthoDB" id="65740at2759"/>
<dbReference type="GO" id="GO:0008234">
    <property type="term" value="F:cysteine-type peptidase activity"/>
    <property type="evidence" value="ECO:0007669"/>
    <property type="project" value="InterPro"/>
</dbReference>
<dbReference type="Gene3D" id="3.90.70.10">
    <property type="entry name" value="Cysteine proteinases"/>
    <property type="match status" value="1"/>
</dbReference>
<comment type="similarity">
    <text evidence="1">Belongs to the peptidase C1 family.</text>
</comment>
<dbReference type="GO" id="GO:0006508">
    <property type="term" value="P:proteolysis"/>
    <property type="evidence" value="ECO:0007669"/>
    <property type="project" value="InterPro"/>
</dbReference>
<organism evidence="7 8">
    <name type="scientific">Rotaria socialis</name>
    <dbReference type="NCBI Taxonomy" id="392032"/>
    <lineage>
        <taxon>Eukaryota</taxon>
        <taxon>Metazoa</taxon>
        <taxon>Spiralia</taxon>
        <taxon>Gnathifera</taxon>
        <taxon>Rotifera</taxon>
        <taxon>Eurotatoria</taxon>
        <taxon>Bdelloidea</taxon>
        <taxon>Philodinida</taxon>
        <taxon>Philodinidae</taxon>
        <taxon>Rotaria</taxon>
    </lineage>
</organism>
<dbReference type="Proteomes" id="UP000663872">
    <property type="component" value="Unassembled WGS sequence"/>
</dbReference>
<evidence type="ECO:0000259" key="3">
    <source>
        <dbReference type="SMART" id="SM00645"/>
    </source>
</evidence>
<evidence type="ECO:0000313" key="6">
    <source>
        <dbReference type="EMBL" id="CAF3648515.1"/>
    </source>
</evidence>
<evidence type="ECO:0000256" key="1">
    <source>
        <dbReference type="ARBA" id="ARBA00008455"/>
    </source>
</evidence>
<evidence type="ECO:0000313" key="4">
    <source>
        <dbReference type="EMBL" id="CAF3386780.1"/>
    </source>
</evidence>
<comment type="caution">
    <text evidence="7">The sequence shown here is derived from an EMBL/GenBank/DDBJ whole genome shotgun (WGS) entry which is preliminary data.</text>
</comment>
<keyword evidence="2" id="KW-0812">Transmembrane</keyword>
<dbReference type="CDD" id="cd02248">
    <property type="entry name" value="Peptidase_C1A"/>
    <property type="match status" value="1"/>
</dbReference>
<dbReference type="InterPro" id="IPR039417">
    <property type="entry name" value="Peptidase_C1A_papain-like"/>
</dbReference>